<reference evidence="6 7" key="1">
    <citation type="submission" date="2008-09" db="EMBL/GenBank/DDBJ databases">
        <authorList>
            <person name="Fulton L."/>
            <person name="Clifton S."/>
            <person name="Fulton B."/>
            <person name="Xu J."/>
            <person name="Minx P."/>
            <person name="Pepin K.H."/>
            <person name="Johnson M."/>
            <person name="Thiruvilangam P."/>
            <person name="Bhonagiri V."/>
            <person name="Nash W.E."/>
            <person name="Mardis E.R."/>
            <person name="Wilson R.K."/>
        </authorList>
    </citation>
    <scope>NUCLEOTIDE SEQUENCE [LARGE SCALE GENOMIC DNA]</scope>
    <source>
        <strain evidence="6 7">DSM 13275</strain>
    </source>
</reference>
<proteinExistence type="predicted"/>
<dbReference type="InterPro" id="IPR051453">
    <property type="entry name" value="MBL_Glyoxalase_II"/>
</dbReference>
<feature type="domain" description="Metallo-beta-lactamase" evidence="5">
    <location>
        <begin position="12"/>
        <end position="188"/>
    </location>
</feature>
<dbReference type="eggNOG" id="COG0491">
    <property type="taxonomic scope" value="Bacteria"/>
</dbReference>
<evidence type="ECO:0000313" key="7">
    <source>
        <dbReference type="Proteomes" id="UP000003178"/>
    </source>
</evidence>
<dbReference type="OrthoDB" id="9802248at2"/>
<dbReference type="HOGENOM" id="CLU_030571_5_4_9"/>
<protein>
    <submittedName>
        <fullName evidence="6">Metallo-beta-lactamase family protein</fullName>
    </submittedName>
</protein>
<dbReference type="SMART" id="SM00849">
    <property type="entry name" value="Lactamase_B"/>
    <property type="match status" value="1"/>
</dbReference>
<dbReference type="STRING" id="500633.CLOHIR_02007"/>
<dbReference type="Proteomes" id="UP000003178">
    <property type="component" value="Unassembled WGS sequence"/>
</dbReference>
<keyword evidence="4" id="KW-0862">Zinc</keyword>
<comment type="cofactor">
    <cofactor evidence="1">
        <name>Zn(2+)</name>
        <dbReference type="ChEBI" id="CHEBI:29105"/>
    </cofactor>
</comment>
<evidence type="ECO:0000256" key="3">
    <source>
        <dbReference type="ARBA" id="ARBA00022801"/>
    </source>
</evidence>
<name>B6G1K0_PEPHT</name>
<dbReference type="EMBL" id="ABWP01000074">
    <property type="protein sequence ID" value="EEA84384.1"/>
    <property type="molecule type" value="Genomic_DNA"/>
</dbReference>
<evidence type="ECO:0000259" key="5">
    <source>
        <dbReference type="SMART" id="SM00849"/>
    </source>
</evidence>
<keyword evidence="3" id="KW-0378">Hydrolase</keyword>
<dbReference type="InterPro" id="IPR036866">
    <property type="entry name" value="RibonucZ/Hydroxyglut_hydro"/>
</dbReference>
<reference evidence="6 7" key="2">
    <citation type="submission" date="2008-10" db="EMBL/GenBank/DDBJ databases">
        <title>Draft genome sequence of Clostridium hiranonis (DSM 13275).</title>
        <authorList>
            <person name="Sudarsanam P."/>
            <person name="Ley R."/>
            <person name="Guruge J."/>
            <person name="Turnbaugh P.J."/>
            <person name="Mahowald M."/>
            <person name="Liep D."/>
            <person name="Gordon J."/>
        </authorList>
    </citation>
    <scope>NUCLEOTIDE SEQUENCE [LARGE SCALE GENOMIC DNA]</scope>
    <source>
        <strain evidence="6 7">DSM 13275</strain>
    </source>
</reference>
<evidence type="ECO:0000256" key="2">
    <source>
        <dbReference type="ARBA" id="ARBA00022723"/>
    </source>
</evidence>
<dbReference type="PANTHER" id="PTHR46233:SF3">
    <property type="entry name" value="HYDROXYACYLGLUTATHIONE HYDROLASE GLOC"/>
    <property type="match status" value="1"/>
</dbReference>
<dbReference type="GO" id="GO:0046872">
    <property type="term" value="F:metal ion binding"/>
    <property type="evidence" value="ECO:0007669"/>
    <property type="project" value="UniProtKB-KW"/>
</dbReference>
<keyword evidence="2" id="KW-0479">Metal-binding</keyword>
<evidence type="ECO:0000256" key="4">
    <source>
        <dbReference type="ARBA" id="ARBA00022833"/>
    </source>
</evidence>
<dbReference type="PANTHER" id="PTHR46233">
    <property type="entry name" value="HYDROXYACYLGLUTATHIONE HYDROLASE GLOC"/>
    <property type="match status" value="1"/>
</dbReference>
<comment type="caution">
    <text evidence="6">The sequence shown here is derived from an EMBL/GenBank/DDBJ whole genome shotgun (WGS) entry which is preliminary data.</text>
</comment>
<evidence type="ECO:0000313" key="6">
    <source>
        <dbReference type="EMBL" id="EEA84384.1"/>
    </source>
</evidence>
<gene>
    <name evidence="6" type="ORF">CLOHIR_02007</name>
</gene>
<sequence length="211" mass="23842">MEIKRIDDFYTSTNVYILSDDETKEAAVVDPGGSPNEVIEYLKEEGLDLKYVILTHGHADHIGYVKDILAYKKVPVVAHKDEKEMLNDASYNLSNMMRCGKTEFDADIYVDDRDSLYLGKTKLLFIHTPGHTEGGMCIRTENNLITGDTLFKGSMGRCDLRGGDERKMKKSLNKIKKFENEVAVYPGHGEPSVLGHEKQNNPYLSTRYIGE</sequence>
<dbReference type="Pfam" id="PF00753">
    <property type="entry name" value="Lactamase_B"/>
    <property type="match status" value="1"/>
</dbReference>
<evidence type="ECO:0000256" key="1">
    <source>
        <dbReference type="ARBA" id="ARBA00001947"/>
    </source>
</evidence>
<dbReference type="Gene3D" id="3.60.15.10">
    <property type="entry name" value="Ribonuclease Z/Hydroxyacylglutathione hydrolase-like"/>
    <property type="match status" value="1"/>
</dbReference>
<accession>B6G1K0</accession>
<dbReference type="SUPFAM" id="SSF56281">
    <property type="entry name" value="Metallo-hydrolase/oxidoreductase"/>
    <property type="match status" value="1"/>
</dbReference>
<organism evidence="6 7">
    <name type="scientific">Peptacetobacter hiranonis (strain DSM 13275 / JCM 10541 / KCTC 15199 / TO-931)</name>
    <name type="common">Clostridium hiranonis</name>
    <dbReference type="NCBI Taxonomy" id="500633"/>
    <lineage>
        <taxon>Bacteria</taxon>
        <taxon>Bacillati</taxon>
        <taxon>Bacillota</taxon>
        <taxon>Clostridia</taxon>
        <taxon>Peptostreptococcales</taxon>
        <taxon>Peptostreptococcaceae</taxon>
        <taxon>Peptacetobacter</taxon>
    </lineage>
</organism>
<dbReference type="RefSeq" id="WP_006440869.1">
    <property type="nucleotide sequence ID" value="NZ_DS995359.1"/>
</dbReference>
<dbReference type="InterPro" id="IPR001279">
    <property type="entry name" value="Metallo-B-lactamas"/>
</dbReference>
<dbReference type="CDD" id="cd06262">
    <property type="entry name" value="metallo-hydrolase-like_MBL-fold"/>
    <property type="match status" value="1"/>
</dbReference>
<keyword evidence="7" id="KW-1185">Reference proteome</keyword>
<dbReference type="GO" id="GO:0016787">
    <property type="term" value="F:hydrolase activity"/>
    <property type="evidence" value="ECO:0007669"/>
    <property type="project" value="UniProtKB-KW"/>
</dbReference>
<dbReference type="AlphaFoldDB" id="B6G1K0"/>